<dbReference type="SUPFAM" id="SSF81345">
    <property type="entry name" value="ABC transporter involved in vitamin B12 uptake, BtuC"/>
    <property type="match status" value="1"/>
</dbReference>
<keyword evidence="10" id="KW-1185">Reference proteome</keyword>
<feature type="transmembrane region" description="Helical" evidence="8">
    <location>
        <begin position="92"/>
        <end position="113"/>
    </location>
</feature>
<evidence type="ECO:0000256" key="7">
    <source>
        <dbReference type="ARBA" id="ARBA00023136"/>
    </source>
</evidence>
<keyword evidence="5 8" id="KW-0812">Transmembrane</keyword>
<name>A0ABR9DIY5_9GAMM</name>
<dbReference type="InterPro" id="IPR037294">
    <property type="entry name" value="ABC_BtuC-like"/>
</dbReference>
<evidence type="ECO:0000256" key="2">
    <source>
        <dbReference type="ARBA" id="ARBA00007935"/>
    </source>
</evidence>
<keyword evidence="6 8" id="KW-1133">Transmembrane helix</keyword>
<proteinExistence type="inferred from homology"/>
<reference evidence="9 10" key="1">
    <citation type="submission" date="2020-09" db="EMBL/GenBank/DDBJ databases">
        <title>Methylomonas albis sp. nov. and Methylomonas fluvii sp. nov.: Two cold-adapted methanotrophs from the River Elbe and an amended description of Methylovulum psychrotolerans strain Eb1.</title>
        <authorList>
            <person name="Bussmann I.K."/>
            <person name="Klings K.-W."/>
            <person name="Warnstedt J."/>
            <person name="Hoppert M."/>
            <person name="Saborowski A."/>
            <person name="Horn F."/>
            <person name="Liebner S."/>
        </authorList>
    </citation>
    <scope>NUCLEOTIDE SEQUENCE [LARGE SCALE GENOMIC DNA]</scope>
    <source>
        <strain evidence="9 10">EbB</strain>
    </source>
</reference>
<keyword evidence="7 8" id="KW-0472">Membrane</keyword>
<evidence type="ECO:0000313" key="10">
    <source>
        <dbReference type="Proteomes" id="UP000641152"/>
    </source>
</evidence>
<feature type="transmembrane region" description="Helical" evidence="8">
    <location>
        <begin position="119"/>
        <end position="138"/>
    </location>
</feature>
<feature type="transmembrane region" description="Helical" evidence="8">
    <location>
        <begin position="306"/>
        <end position="326"/>
    </location>
</feature>
<evidence type="ECO:0000256" key="1">
    <source>
        <dbReference type="ARBA" id="ARBA00004651"/>
    </source>
</evidence>
<feature type="transmembrane region" description="Helical" evidence="8">
    <location>
        <begin position="272"/>
        <end position="294"/>
    </location>
</feature>
<evidence type="ECO:0000256" key="6">
    <source>
        <dbReference type="ARBA" id="ARBA00022989"/>
    </source>
</evidence>
<evidence type="ECO:0000256" key="5">
    <source>
        <dbReference type="ARBA" id="ARBA00022692"/>
    </source>
</evidence>
<dbReference type="CDD" id="cd06550">
    <property type="entry name" value="TM_ABC_iron-siderophores_like"/>
    <property type="match status" value="1"/>
</dbReference>
<dbReference type="EMBL" id="JACXST010000003">
    <property type="protein sequence ID" value="MBD9362875.1"/>
    <property type="molecule type" value="Genomic_DNA"/>
</dbReference>
<feature type="transmembrane region" description="Helical" evidence="8">
    <location>
        <begin position="150"/>
        <end position="174"/>
    </location>
</feature>
<dbReference type="Gene3D" id="1.10.3470.10">
    <property type="entry name" value="ABC transporter involved in vitamin B12 uptake, BtuC"/>
    <property type="match status" value="1"/>
</dbReference>
<evidence type="ECO:0000256" key="8">
    <source>
        <dbReference type="SAM" id="Phobius"/>
    </source>
</evidence>
<dbReference type="Pfam" id="PF01032">
    <property type="entry name" value="FecCD"/>
    <property type="match status" value="1"/>
</dbReference>
<dbReference type="InterPro" id="IPR000522">
    <property type="entry name" value="ABC_transptr_permease_BtuC"/>
</dbReference>
<gene>
    <name evidence="9" type="ORF">EBB_20685</name>
</gene>
<evidence type="ECO:0000256" key="4">
    <source>
        <dbReference type="ARBA" id="ARBA00022475"/>
    </source>
</evidence>
<comment type="caution">
    <text evidence="9">The sequence shown here is derived from an EMBL/GenBank/DDBJ whole genome shotgun (WGS) entry which is preliminary data.</text>
</comment>
<dbReference type="PANTHER" id="PTHR30472:SF1">
    <property type="entry name" value="FE(3+) DICITRATE TRANSPORT SYSTEM PERMEASE PROTEIN FECC-RELATED"/>
    <property type="match status" value="1"/>
</dbReference>
<sequence length="341" mass="34412">MVKAPKSALLVVLLPLFVLLLAFASLSFGAGGVGWQDSLHWLLGASSDAHVDLVLGELRLPRLLKALALGAALGAAGVLLQTVTRNPLAETGLLGVNSGAALGVALGIALFAGQSPAAQIGWALGGATLGSLLVLLLARAGGGQSSPLRLVLAGLALTATCHSLTAWLALVSTANLDRYRFWLLGSLAHPHAGLLWPSLVLIGVGLTAAMGLVRPLSALALGDDLARALGQRPAPARVGAVVVVALLTGTSVALAGPIPFLGLIAPYCARTLAGVTIASQLPYSILLGSALMLSADLSSRLLLAPFEAPVSAVLAGIGAPLLIWMVNRDATLALMPAGTER</sequence>
<keyword evidence="3" id="KW-0813">Transport</keyword>
<comment type="similarity">
    <text evidence="2">Belongs to the binding-protein-dependent transport system permease family. FecCD subfamily.</text>
</comment>
<keyword evidence="4" id="KW-1003">Cell membrane</keyword>
<comment type="subcellular location">
    <subcellularLocation>
        <location evidence="1">Cell membrane</location>
        <topology evidence="1">Multi-pass membrane protein</topology>
    </subcellularLocation>
</comment>
<accession>A0ABR9DIY5</accession>
<protein>
    <submittedName>
        <fullName evidence="9">Iron ABC transporter permease</fullName>
    </submittedName>
</protein>
<feature type="transmembrane region" description="Helical" evidence="8">
    <location>
        <begin position="194"/>
        <end position="213"/>
    </location>
</feature>
<feature type="transmembrane region" description="Helical" evidence="8">
    <location>
        <begin position="234"/>
        <end position="260"/>
    </location>
</feature>
<organism evidence="9 10">
    <name type="scientific">Methylomonas fluvii</name>
    <dbReference type="NCBI Taxonomy" id="1854564"/>
    <lineage>
        <taxon>Bacteria</taxon>
        <taxon>Pseudomonadati</taxon>
        <taxon>Pseudomonadota</taxon>
        <taxon>Gammaproteobacteria</taxon>
        <taxon>Methylococcales</taxon>
        <taxon>Methylococcaceae</taxon>
        <taxon>Methylomonas</taxon>
    </lineage>
</organism>
<dbReference type="Proteomes" id="UP000641152">
    <property type="component" value="Unassembled WGS sequence"/>
</dbReference>
<dbReference type="PANTHER" id="PTHR30472">
    <property type="entry name" value="FERRIC ENTEROBACTIN TRANSPORT SYSTEM PERMEASE PROTEIN"/>
    <property type="match status" value="1"/>
</dbReference>
<evidence type="ECO:0000313" key="9">
    <source>
        <dbReference type="EMBL" id="MBD9362875.1"/>
    </source>
</evidence>
<evidence type="ECO:0000256" key="3">
    <source>
        <dbReference type="ARBA" id="ARBA00022448"/>
    </source>
</evidence>